<dbReference type="InterPro" id="IPR009072">
    <property type="entry name" value="Histone-fold"/>
</dbReference>
<evidence type="ECO:0000313" key="14">
    <source>
        <dbReference type="EMBL" id="KAG8226001.1"/>
    </source>
</evidence>
<feature type="region of interest" description="Disordered" evidence="12">
    <location>
        <begin position="262"/>
        <end position="320"/>
    </location>
</feature>
<evidence type="ECO:0000256" key="8">
    <source>
        <dbReference type="ARBA" id="ARBA00065102"/>
    </source>
</evidence>
<dbReference type="FunFam" id="1.10.20.10:FF:000034">
    <property type="entry name" value="STAGA complex 65 subunit gamma"/>
    <property type="match status" value="1"/>
</dbReference>
<keyword evidence="15" id="KW-1185">Reference proteome</keyword>
<keyword evidence="6" id="KW-0804">Transcription</keyword>
<keyword evidence="4" id="KW-0832">Ubl conjugation</keyword>
<protein>
    <recommendedName>
        <fullName evidence="9">STAGA complex 65 subunit gamma</fullName>
    </recommendedName>
    <alternativeName>
        <fullName evidence="11">SPTF-associated factor 65 gamma</fullName>
    </alternativeName>
    <alternativeName>
        <fullName evidence="10">Suppressor of Ty 7-like</fullName>
    </alternativeName>
</protein>
<evidence type="ECO:0000256" key="9">
    <source>
        <dbReference type="ARBA" id="ARBA00074250"/>
    </source>
</evidence>
<dbReference type="GO" id="GO:0046982">
    <property type="term" value="F:protein heterodimerization activity"/>
    <property type="evidence" value="ECO:0007669"/>
    <property type="project" value="InterPro"/>
</dbReference>
<dbReference type="PANTHER" id="PTHR28598">
    <property type="entry name" value="STAGA COMPLEX 65 SUBUNIT GAMMA"/>
    <property type="match status" value="1"/>
</dbReference>
<reference evidence="14" key="1">
    <citation type="submission" date="2013-04" db="EMBL/GenBank/DDBJ databases">
        <authorList>
            <person name="Qu J."/>
            <person name="Murali S.C."/>
            <person name="Bandaranaike D."/>
            <person name="Bellair M."/>
            <person name="Blankenburg K."/>
            <person name="Chao H."/>
            <person name="Dinh H."/>
            <person name="Doddapaneni H."/>
            <person name="Downs B."/>
            <person name="Dugan-Rocha S."/>
            <person name="Elkadiri S."/>
            <person name="Gnanaolivu R.D."/>
            <person name="Hernandez B."/>
            <person name="Javaid M."/>
            <person name="Jayaseelan J.C."/>
            <person name="Lee S."/>
            <person name="Li M."/>
            <person name="Ming W."/>
            <person name="Munidasa M."/>
            <person name="Muniz J."/>
            <person name="Nguyen L."/>
            <person name="Ongeri F."/>
            <person name="Osuji N."/>
            <person name="Pu L.-L."/>
            <person name="Puazo M."/>
            <person name="Qu C."/>
            <person name="Quiroz J."/>
            <person name="Raj R."/>
            <person name="Weissenberger G."/>
            <person name="Xin Y."/>
            <person name="Zou X."/>
            <person name="Han Y."/>
            <person name="Richards S."/>
            <person name="Worley K."/>
            <person name="Muzny D."/>
            <person name="Gibbs R."/>
        </authorList>
    </citation>
    <scope>NUCLEOTIDE SEQUENCE</scope>
    <source>
        <strain evidence="14">Sampled in the wild</strain>
    </source>
</reference>
<proteinExistence type="predicted"/>
<dbReference type="InterPro" id="IPR006565">
    <property type="entry name" value="BTP"/>
</dbReference>
<dbReference type="GO" id="GO:0003713">
    <property type="term" value="F:transcription coactivator activity"/>
    <property type="evidence" value="ECO:0007669"/>
    <property type="project" value="TreeGrafter"/>
</dbReference>
<evidence type="ECO:0000256" key="12">
    <source>
        <dbReference type="SAM" id="MobiDB-lite"/>
    </source>
</evidence>
<evidence type="ECO:0000256" key="5">
    <source>
        <dbReference type="ARBA" id="ARBA00023015"/>
    </source>
</evidence>
<feature type="domain" description="Bromodomain associated" evidence="13">
    <location>
        <begin position="147"/>
        <end position="226"/>
    </location>
</feature>
<evidence type="ECO:0000256" key="4">
    <source>
        <dbReference type="ARBA" id="ARBA00022843"/>
    </source>
</evidence>
<reference evidence="14" key="2">
    <citation type="submission" date="2017-10" db="EMBL/GenBank/DDBJ databases">
        <title>Ladona fulva Genome sequencing and assembly.</title>
        <authorList>
            <person name="Murali S."/>
            <person name="Richards S."/>
            <person name="Bandaranaike D."/>
            <person name="Bellair M."/>
            <person name="Blankenburg K."/>
            <person name="Chao H."/>
            <person name="Dinh H."/>
            <person name="Doddapaneni H."/>
            <person name="Dugan-Rocha S."/>
            <person name="Elkadiri S."/>
            <person name="Gnanaolivu R."/>
            <person name="Hernandez B."/>
            <person name="Skinner E."/>
            <person name="Javaid M."/>
            <person name="Lee S."/>
            <person name="Li M."/>
            <person name="Ming W."/>
            <person name="Munidasa M."/>
            <person name="Muniz J."/>
            <person name="Nguyen L."/>
            <person name="Hughes D."/>
            <person name="Osuji N."/>
            <person name="Pu L.-L."/>
            <person name="Puazo M."/>
            <person name="Qu C."/>
            <person name="Quiroz J."/>
            <person name="Raj R."/>
            <person name="Weissenberger G."/>
            <person name="Xin Y."/>
            <person name="Zou X."/>
            <person name="Han Y."/>
            <person name="Worley K."/>
            <person name="Muzny D."/>
            <person name="Gibbs R."/>
        </authorList>
    </citation>
    <scope>NUCLEOTIDE SEQUENCE</scope>
    <source>
        <strain evidence="14">Sampled in the wild</strain>
    </source>
</reference>
<keyword evidence="5" id="KW-0805">Transcription regulation</keyword>
<feature type="compositionally biased region" description="Polar residues" evidence="12">
    <location>
        <begin position="282"/>
        <end position="309"/>
    </location>
</feature>
<dbReference type="GO" id="GO:0000124">
    <property type="term" value="C:SAGA complex"/>
    <property type="evidence" value="ECO:0007669"/>
    <property type="project" value="InterPro"/>
</dbReference>
<organism evidence="14 15">
    <name type="scientific">Ladona fulva</name>
    <name type="common">Scarce chaser dragonfly</name>
    <name type="synonym">Libellula fulva</name>
    <dbReference type="NCBI Taxonomy" id="123851"/>
    <lineage>
        <taxon>Eukaryota</taxon>
        <taxon>Metazoa</taxon>
        <taxon>Ecdysozoa</taxon>
        <taxon>Arthropoda</taxon>
        <taxon>Hexapoda</taxon>
        <taxon>Insecta</taxon>
        <taxon>Pterygota</taxon>
        <taxon>Palaeoptera</taxon>
        <taxon>Odonata</taxon>
        <taxon>Epiprocta</taxon>
        <taxon>Anisoptera</taxon>
        <taxon>Libelluloidea</taxon>
        <taxon>Libellulidae</taxon>
        <taxon>Ladona</taxon>
    </lineage>
</organism>
<feature type="compositionally biased region" description="Basic residues" evidence="12">
    <location>
        <begin position="310"/>
        <end position="320"/>
    </location>
</feature>
<evidence type="ECO:0000256" key="7">
    <source>
        <dbReference type="ARBA" id="ARBA00023242"/>
    </source>
</evidence>
<dbReference type="InterPro" id="IPR039460">
    <property type="entry name" value="SUPT7L/Spt7"/>
</dbReference>
<dbReference type="Gene3D" id="1.10.20.10">
    <property type="entry name" value="Histone, subunit A"/>
    <property type="match status" value="1"/>
</dbReference>
<evidence type="ECO:0000256" key="11">
    <source>
        <dbReference type="ARBA" id="ARBA00084075"/>
    </source>
</evidence>
<dbReference type="AlphaFoldDB" id="A0A8K0K174"/>
<keyword evidence="7" id="KW-0539">Nucleus</keyword>
<dbReference type="SMART" id="SM00576">
    <property type="entry name" value="BTP"/>
    <property type="match status" value="1"/>
</dbReference>
<evidence type="ECO:0000313" key="15">
    <source>
        <dbReference type="Proteomes" id="UP000792457"/>
    </source>
</evidence>
<dbReference type="Proteomes" id="UP000792457">
    <property type="component" value="Unassembled WGS sequence"/>
</dbReference>
<dbReference type="PANTHER" id="PTHR28598:SF1">
    <property type="entry name" value="STAGA COMPLEX 65 SUBUNIT GAMMA"/>
    <property type="match status" value="1"/>
</dbReference>
<evidence type="ECO:0000259" key="13">
    <source>
        <dbReference type="SMART" id="SM00576"/>
    </source>
</evidence>
<comment type="subunit">
    <text evidence="8">Component of the STAGA transcription coactivator-HAT complex, at least composed of SUPT3H, SUPT7L, GCN5L2, TAF5L, TAF6L, TADA3L, TAD1L, TAF10, TAF12 and TAF9.</text>
</comment>
<sequence length="320" mass="36625">MDVPKYWGEYESLCDNSEDEVTFEELDTHVDHEPVTEDKLKLYLPYDEEEYGELVQVPEEYVEMDGMVVHTIKLLQHSRAMKELLNNANAMLQNGNEEVKALPEPPLLPDGPKKGPKYSLNYPFRYMEKETSDFGEGEGSPPVLLSPLLTRKVLRKVVATLLAHIGFETTTESVLEFLCDICHEYMQKMTRLMRIAADREVMTGSTGFPDIMERVFHEMGIGSVCTLHSFYQSRVIMYHARMKHTCQQLDEEYQLLRRSLSKEEDGPIRTQTSEHDEEVINVSDSPSHSNQETNTSAADIAQSGTSGQTKPRKRKRKNNS</sequence>
<evidence type="ECO:0000256" key="6">
    <source>
        <dbReference type="ARBA" id="ARBA00023163"/>
    </source>
</evidence>
<keyword evidence="2" id="KW-1017">Isopeptide bond</keyword>
<evidence type="ECO:0000256" key="2">
    <source>
        <dbReference type="ARBA" id="ARBA00022499"/>
    </source>
</evidence>
<accession>A0A8K0K174</accession>
<gene>
    <name evidence="14" type="ORF">J437_LFUL003060</name>
</gene>
<keyword evidence="3" id="KW-0597">Phosphoprotein</keyword>
<dbReference type="Pfam" id="PF07524">
    <property type="entry name" value="Bromo_TP"/>
    <property type="match status" value="1"/>
</dbReference>
<dbReference type="EMBL" id="KZ308262">
    <property type="protein sequence ID" value="KAG8226001.1"/>
    <property type="molecule type" value="Genomic_DNA"/>
</dbReference>
<dbReference type="OrthoDB" id="6021257at2759"/>
<dbReference type="GO" id="GO:0005634">
    <property type="term" value="C:nucleus"/>
    <property type="evidence" value="ECO:0007669"/>
    <property type="project" value="UniProtKB-SubCell"/>
</dbReference>
<evidence type="ECO:0000256" key="1">
    <source>
        <dbReference type="ARBA" id="ARBA00004123"/>
    </source>
</evidence>
<comment type="subcellular location">
    <subcellularLocation>
        <location evidence="1">Nucleus</location>
    </subcellularLocation>
</comment>
<evidence type="ECO:0000256" key="3">
    <source>
        <dbReference type="ARBA" id="ARBA00022553"/>
    </source>
</evidence>
<name>A0A8K0K174_LADFU</name>
<evidence type="ECO:0000256" key="10">
    <source>
        <dbReference type="ARBA" id="ARBA00082307"/>
    </source>
</evidence>
<dbReference type="CDD" id="cd06847">
    <property type="entry name" value="HFD_SUPT7L"/>
    <property type="match status" value="1"/>
</dbReference>
<comment type="caution">
    <text evidence="14">The sequence shown here is derived from an EMBL/GenBank/DDBJ whole genome shotgun (WGS) entry which is preliminary data.</text>
</comment>